<organism evidence="2 3">
    <name type="scientific">Halalkaliarchaeum desulfuricum</name>
    <dbReference type="NCBI Taxonomy" id="2055893"/>
    <lineage>
        <taxon>Archaea</taxon>
        <taxon>Methanobacteriati</taxon>
        <taxon>Methanobacteriota</taxon>
        <taxon>Stenosarchaea group</taxon>
        <taxon>Halobacteria</taxon>
        <taxon>Halobacteriales</taxon>
        <taxon>Haloferacaceae</taxon>
        <taxon>Halalkaliarchaeum</taxon>
    </lineage>
</organism>
<protein>
    <submittedName>
        <fullName evidence="2">Flagellin</fullName>
    </submittedName>
</protein>
<evidence type="ECO:0000313" key="3">
    <source>
        <dbReference type="Proteomes" id="UP000263012"/>
    </source>
</evidence>
<accession>A0A343TN75</accession>
<proteinExistence type="predicted"/>
<feature type="domain" description="Archaeal Type IV pilin N-terminal" evidence="1">
    <location>
        <begin position="1"/>
        <end position="71"/>
    </location>
</feature>
<evidence type="ECO:0000313" key="2">
    <source>
        <dbReference type="EMBL" id="AUX10547.1"/>
    </source>
</evidence>
<keyword evidence="3" id="KW-1185">Reference proteome</keyword>
<dbReference type="InterPro" id="IPR012859">
    <property type="entry name" value="Pilin_N_archaeal"/>
</dbReference>
<dbReference type="EMBL" id="CP025066">
    <property type="protein sequence ID" value="AUX10547.1"/>
    <property type="molecule type" value="Genomic_DNA"/>
</dbReference>
<evidence type="ECO:0000259" key="1">
    <source>
        <dbReference type="Pfam" id="PF07790"/>
    </source>
</evidence>
<keyword evidence="2" id="KW-0282">Flagellum</keyword>
<keyword evidence="2" id="KW-0969">Cilium</keyword>
<dbReference type="Pfam" id="PF07790">
    <property type="entry name" value="Pilin_N"/>
    <property type="match status" value="1"/>
</dbReference>
<dbReference type="KEGG" id="hdf:AArcSl_2936"/>
<reference evidence="3" key="1">
    <citation type="submission" date="2017-11" db="EMBL/GenBank/DDBJ databases">
        <title>Phenotypic and genomic properties of facultatively anaerobic sulfur-reducing natronoarchaea from hypersaline soda lakes.</title>
        <authorList>
            <person name="Sorokin D.Y."/>
            <person name="Kublanov I.V."/>
            <person name="Roman P."/>
            <person name="Sinninghe Damste J.S."/>
            <person name="Golyshin P.N."/>
            <person name="Rojo D."/>
            <person name="Ciordia S."/>
            <person name="Mena M.D.C."/>
            <person name="Ferrer M."/>
            <person name="Messina E."/>
            <person name="Smedile F."/>
            <person name="La Spada G."/>
            <person name="La Cono V."/>
            <person name="Yakimov M.M."/>
        </authorList>
    </citation>
    <scope>NUCLEOTIDE SEQUENCE [LARGE SCALE GENOMIC DNA]</scope>
    <source>
        <strain evidence="3">AArc-Sl</strain>
    </source>
</reference>
<keyword evidence="2" id="KW-0966">Cell projection</keyword>
<sequence length="150" mass="15719">MVAITVILAAVIGTFVLGLGDQVGDTAPNSQFEGEQLTEDMEGQDVEEIVDFRHTGGDSVEGSALGISVSGLSGEDVDSENIEFDLLTDEGSLSAGDTATVEVEVTGGDPTSEDVVVNEGTEISLTWESGDRSSVLRAYELPNDIEYGEE</sequence>
<dbReference type="Proteomes" id="UP000263012">
    <property type="component" value="Chromosome"/>
</dbReference>
<gene>
    <name evidence="2" type="ORF">AArcSl_2936</name>
</gene>
<dbReference type="AlphaFoldDB" id="A0A343TN75"/>
<name>A0A343TN75_9EURY</name>